<dbReference type="CDD" id="cd08645">
    <property type="entry name" value="FMT_core_GART"/>
    <property type="match status" value="1"/>
</dbReference>
<gene>
    <name evidence="6" type="primary">purN</name>
    <name evidence="6" type="ORF">PGH07_09120</name>
</gene>
<evidence type="ECO:0000256" key="3">
    <source>
        <dbReference type="ARBA" id="ARBA00022755"/>
    </source>
</evidence>
<dbReference type="PANTHER" id="PTHR43369:SF2">
    <property type="entry name" value="PHOSPHORIBOSYLGLYCINAMIDE FORMYLTRANSFERASE"/>
    <property type="match status" value="1"/>
</dbReference>
<keyword evidence="2 6" id="KW-0808">Transferase</keyword>
<dbReference type="Pfam" id="PF00551">
    <property type="entry name" value="Formyl_trans_N"/>
    <property type="match status" value="1"/>
</dbReference>
<evidence type="ECO:0000256" key="1">
    <source>
        <dbReference type="ARBA" id="ARBA00005054"/>
    </source>
</evidence>
<name>A0ABT7QZR6_9BACT</name>
<dbReference type="PANTHER" id="PTHR43369">
    <property type="entry name" value="PHOSPHORIBOSYLGLYCINAMIDE FORMYLTRANSFERASE"/>
    <property type="match status" value="1"/>
</dbReference>
<reference evidence="6" key="1">
    <citation type="submission" date="2023-01" db="EMBL/GenBank/DDBJ databases">
        <title>Sulfurovum sp. zt1-1 genome assembly.</title>
        <authorList>
            <person name="Wang J."/>
        </authorList>
    </citation>
    <scope>NUCLEOTIDE SEQUENCE</scope>
    <source>
        <strain evidence="6">Zt1-1</strain>
    </source>
</reference>
<keyword evidence="3" id="KW-0658">Purine biosynthesis</keyword>
<keyword evidence="7" id="KW-1185">Reference proteome</keyword>
<evidence type="ECO:0000313" key="6">
    <source>
        <dbReference type="EMBL" id="MDM5272342.1"/>
    </source>
</evidence>
<accession>A0ABT7QZR6</accession>
<evidence type="ECO:0000256" key="4">
    <source>
        <dbReference type="NCBIfam" id="TIGR00639"/>
    </source>
</evidence>
<evidence type="ECO:0000259" key="5">
    <source>
        <dbReference type="Pfam" id="PF00551"/>
    </source>
</evidence>
<dbReference type="InterPro" id="IPR002376">
    <property type="entry name" value="Formyl_transf_N"/>
</dbReference>
<dbReference type="Gene3D" id="3.40.50.170">
    <property type="entry name" value="Formyl transferase, N-terminal domain"/>
    <property type="match status" value="1"/>
</dbReference>
<proteinExistence type="predicted"/>
<dbReference type="NCBIfam" id="TIGR00639">
    <property type="entry name" value="PurN"/>
    <property type="match status" value="1"/>
</dbReference>
<dbReference type="GO" id="GO:0004644">
    <property type="term" value="F:phosphoribosylglycinamide formyltransferase activity"/>
    <property type="evidence" value="ECO:0007669"/>
    <property type="project" value="UniProtKB-EC"/>
</dbReference>
<evidence type="ECO:0000313" key="7">
    <source>
        <dbReference type="Proteomes" id="UP001169069"/>
    </source>
</evidence>
<evidence type="ECO:0000256" key="2">
    <source>
        <dbReference type="ARBA" id="ARBA00022679"/>
    </source>
</evidence>
<dbReference type="InterPro" id="IPR004607">
    <property type="entry name" value="GART"/>
</dbReference>
<dbReference type="RefSeq" id="WP_289414139.1">
    <property type="nucleotide sequence ID" value="NZ_JAQIBD010000003.1"/>
</dbReference>
<sequence length="185" mass="20587">MRSMKRIAVLFSGTGSNFAHIINTLHKQEVEIAVALTNNPEAGGIQLAKEHGIPLEIIDSKAYDSREAFDSAVIERLRPYGADLTVLAGFMRILTPVFTDQIKCINLHPSLLPRHKGLKSIERSYEDEYPTGGVSVHWVTSELDGGEIILQKEVAKEGLSFEEYDEKVRAIEKVALEEAIRKALD</sequence>
<feature type="domain" description="Formyl transferase N-terminal" evidence="5">
    <location>
        <begin position="5"/>
        <end position="180"/>
    </location>
</feature>
<dbReference type="SUPFAM" id="SSF53328">
    <property type="entry name" value="Formyltransferase"/>
    <property type="match status" value="1"/>
</dbReference>
<dbReference type="EC" id="2.1.2.2" evidence="4"/>
<dbReference type="InterPro" id="IPR036477">
    <property type="entry name" value="Formyl_transf_N_sf"/>
</dbReference>
<organism evidence="6 7">
    <name type="scientific">Sulfurovum zhangzhouensis</name>
    <dbReference type="NCBI Taxonomy" id="3019067"/>
    <lineage>
        <taxon>Bacteria</taxon>
        <taxon>Pseudomonadati</taxon>
        <taxon>Campylobacterota</taxon>
        <taxon>Epsilonproteobacteria</taxon>
        <taxon>Campylobacterales</taxon>
        <taxon>Sulfurovaceae</taxon>
        <taxon>Sulfurovum</taxon>
    </lineage>
</organism>
<protein>
    <recommendedName>
        <fullName evidence="4">Phosphoribosylglycinamide formyltransferase</fullName>
        <ecNumber evidence="4">2.1.2.2</ecNumber>
    </recommendedName>
</protein>
<comment type="pathway">
    <text evidence="1">Purine metabolism; IMP biosynthesis via de novo pathway; N(2)-formyl-N(1)-(5-phospho-D-ribosyl)glycinamide from N(1)-(5-phospho-D-ribosyl)glycinamide (10-formyl THF route): step 1/1.</text>
</comment>
<dbReference type="EMBL" id="JAQIBD010000003">
    <property type="protein sequence ID" value="MDM5272342.1"/>
    <property type="molecule type" value="Genomic_DNA"/>
</dbReference>
<comment type="caution">
    <text evidence="6">The sequence shown here is derived from an EMBL/GenBank/DDBJ whole genome shotgun (WGS) entry which is preliminary data.</text>
</comment>
<dbReference type="Proteomes" id="UP001169069">
    <property type="component" value="Unassembled WGS sequence"/>
</dbReference>